<dbReference type="GO" id="GO:0007165">
    <property type="term" value="P:signal transduction"/>
    <property type="evidence" value="ECO:0007669"/>
    <property type="project" value="InterPro"/>
</dbReference>
<dbReference type="PROSITE" id="PS50017">
    <property type="entry name" value="DEATH_DOMAIN"/>
    <property type="match status" value="1"/>
</dbReference>
<keyword evidence="3" id="KW-1185">Reference proteome</keyword>
<dbReference type="HOGENOM" id="CLU_1558765_0_0_1"/>
<accession>H2Y8D4</accession>
<evidence type="ECO:0000313" key="3">
    <source>
        <dbReference type="Proteomes" id="UP000007875"/>
    </source>
</evidence>
<organism evidence="2 3">
    <name type="scientific">Ciona savignyi</name>
    <name type="common">Pacific transparent sea squirt</name>
    <dbReference type="NCBI Taxonomy" id="51511"/>
    <lineage>
        <taxon>Eukaryota</taxon>
        <taxon>Metazoa</taxon>
        <taxon>Chordata</taxon>
        <taxon>Tunicata</taxon>
        <taxon>Ascidiacea</taxon>
        <taxon>Phlebobranchia</taxon>
        <taxon>Cionidae</taxon>
        <taxon>Ciona</taxon>
    </lineage>
</organism>
<sequence length="172" mass="20043">NFWYFGTTIGCNGRKGNGKRCPTRKRSSYGKYLIITSFQRPSEHFRHPFTWVFDENILPENLQPIPENPPPDGDRLLSDQDCHTLGRQFNGSWSILLGDLGIPLRHKDNIKEDYRRNEEKKIAVFRLWKQINPGLTVRSVYRKLRELRVDMDCFAFLDPSGIILGEILNPLP</sequence>
<reference evidence="2" key="2">
    <citation type="submission" date="2025-08" db="UniProtKB">
        <authorList>
            <consortium name="Ensembl"/>
        </authorList>
    </citation>
    <scope>IDENTIFICATION</scope>
</reference>
<dbReference type="AlphaFoldDB" id="H2Y8D4"/>
<reference evidence="2" key="3">
    <citation type="submission" date="2025-09" db="UniProtKB">
        <authorList>
            <consortium name="Ensembl"/>
        </authorList>
    </citation>
    <scope>IDENTIFICATION</scope>
</reference>
<proteinExistence type="predicted"/>
<dbReference type="InterPro" id="IPR000488">
    <property type="entry name" value="Death_dom"/>
</dbReference>
<dbReference type="Ensembl" id="ENSCSAVT00000001602.1">
    <property type="protein sequence ID" value="ENSCSAVP00000001582.1"/>
    <property type="gene ID" value="ENSCSAVG00000000903.1"/>
</dbReference>
<reference evidence="3" key="1">
    <citation type="submission" date="2003-08" db="EMBL/GenBank/DDBJ databases">
        <authorList>
            <person name="Birren B."/>
            <person name="Nusbaum C."/>
            <person name="Abebe A."/>
            <person name="Abouelleil A."/>
            <person name="Adekoya E."/>
            <person name="Ait-zahra M."/>
            <person name="Allen N."/>
            <person name="Allen T."/>
            <person name="An P."/>
            <person name="Anderson M."/>
            <person name="Anderson S."/>
            <person name="Arachchi H."/>
            <person name="Armbruster J."/>
            <person name="Bachantsang P."/>
            <person name="Baldwin J."/>
            <person name="Barry A."/>
            <person name="Bayul T."/>
            <person name="Blitshsteyn B."/>
            <person name="Bloom T."/>
            <person name="Blye J."/>
            <person name="Boguslavskiy L."/>
            <person name="Borowsky M."/>
            <person name="Boukhgalter B."/>
            <person name="Brunache A."/>
            <person name="Butler J."/>
            <person name="Calixte N."/>
            <person name="Calvo S."/>
            <person name="Camarata J."/>
            <person name="Campo K."/>
            <person name="Chang J."/>
            <person name="Cheshatsang Y."/>
            <person name="Citroen M."/>
            <person name="Collymore A."/>
            <person name="Considine T."/>
            <person name="Cook A."/>
            <person name="Cooke P."/>
            <person name="Corum B."/>
            <person name="Cuomo C."/>
            <person name="David R."/>
            <person name="Dawoe T."/>
            <person name="Degray S."/>
            <person name="Dodge S."/>
            <person name="Dooley K."/>
            <person name="Dorje P."/>
            <person name="Dorjee K."/>
            <person name="Dorris L."/>
            <person name="Duffey N."/>
            <person name="Dupes A."/>
            <person name="Elkins T."/>
            <person name="Engels R."/>
            <person name="Erickson J."/>
            <person name="Farina A."/>
            <person name="Faro S."/>
            <person name="Ferreira P."/>
            <person name="Fischer H."/>
            <person name="Fitzgerald M."/>
            <person name="Foley K."/>
            <person name="Gage D."/>
            <person name="Galagan J."/>
            <person name="Gearin G."/>
            <person name="Gnerre S."/>
            <person name="Gnirke A."/>
            <person name="Goyette A."/>
            <person name="Graham J."/>
            <person name="Grandbois E."/>
            <person name="Gyaltsen K."/>
            <person name="Hafez N."/>
            <person name="Hagopian D."/>
            <person name="Hagos B."/>
            <person name="Hall J."/>
            <person name="Hatcher B."/>
            <person name="Heller A."/>
            <person name="Higgins H."/>
            <person name="Honan T."/>
            <person name="Horn A."/>
            <person name="Houde N."/>
            <person name="Hughes L."/>
            <person name="Hulme W."/>
            <person name="Husby E."/>
            <person name="Iliev I."/>
            <person name="Jaffe D."/>
            <person name="Jones C."/>
            <person name="Kamal M."/>
            <person name="Kamat A."/>
            <person name="Kamvysselis M."/>
            <person name="Karlsson E."/>
            <person name="Kells C."/>
            <person name="Kieu A."/>
            <person name="Kisner P."/>
            <person name="Kodira C."/>
            <person name="Kulbokas E."/>
            <person name="Labutti K."/>
            <person name="Lama D."/>
            <person name="Landers T."/>
            <person name="Leger J."/>
            <person name="Levine S."/>
            <person name="Lewis D."/>
            <person name="Lewis T."/>
            <person name="Lindblad-toh K."/>
            <person name="Liu X."/>
            <person name="Lokyitsang T."/>
            <person name="Lokyitsang Y."/>
            <person name="Lucien O."/>
            <person name="Lui A."/>
            <person name="Ma L.J."/>
            <person name="Mabbitt R."/>
            <person name="Macdonald J."/>
            <person name="Maclean C."/>
            <person name="Major J."/>
            <person name="Manning J."/>
            <person name="Marabella R."/>
            <person name="Maru K."/>
            <person name="Matthews C."/>
            <person name="Mauceli E."/>
            <person name="Mccarthy M."/>
            <person name="Mcdonough S."/>
            <person name="Mcghee T."/>
            <person name="Meldrim J."/>
            <person name="Meneus L."/>
            <person name="Mesirov J."/>
            <person name="Mihalev A."/>
            <person name="Mihova T."/>
            <person name="Mikkelsen T."/>
            <person name="Mlenga V."/>
            <person name="Moru K."/>
            <person name="Mozes J."/>
            <person name="Mulrain L."/>
            <person name="Munson G."/>
            <person name="Naylor J."/>
            <person name="Newes C."/>
            <person name="Nguyen C."/>
            <person name="Nguyen N."/>
            <person name="Nguyen T."/>
            <person name="Nicol R."/>
            <person name="Nielsen C."/>
            <person name="Nizzari M."/>
            <person name="Norbu C."/>
            <person name="Norbu N."/>
            <person name="O'donnell P."/>
            <person name="Okoawo O."/>
            <person name="O'leary S."/>
            <person name="Omotosho B."/>
            <person name="O'neill K."/>
            <person name="Osman S."/>
            <person name="Parker S."/>
            <person name="Perrin D."/>
            <person name="Phunkhang P."/>
            <person name="Piqani B."/>
            <person name="Purcell S."/>
            <person name="Rachupka T."/>
            <person name="Ramasamy U."/>
            <person name="Rameau R."/>
            <person name="Ray V."/>
            <person name="Raymond C."/>
            <person name="Retta R."/>
            <person name="Richardson S."/>
            <person name="Rise C."/>
            <person name="Rodriguez J."/>
            <person name="Rogers J."/>
            <person name="Rogov P."/>
            <person name="Rutman M."/>
            <person name="Schupbach R."/>
            <person name="Seaman C."/>
            <person name="Settipalli S."/>
            <person name="Sharpe T."/>
            <person name="Sheridan J."/>
            <person name="Sherpa N."/>
            <person name="Shi J."/>
            <person name="Smirnov S."/>
            <person name="Smith C."/>
            <person name="Sougnez C."/>
            <person name="Spencer B."/>
            <person name="Stalker J."/>
            <person name="Stange-thomann N."/>
            <person name="Stavropoulos S."/>
            <person name="Stetson K."/>
            <person name="Stone C."/>
            <person name="Stone S."/>
            <person name="Stubbs M."/>
            <person name="Talamas J."/>
            <person name="Tchuinga P."/>
            <person name="Tenzing P."/>
            <person name="Tesfaye S."/>
            <person name="Theodore J."/>
            <person name="Thoulutsang Y."/>
            <person name="Topham K."/>
            <person name="Towey S."/>
            <person name="Tsamla T."/>
            <person name="Tsomo N."/>
            <person name="Vallee D."/>
            <person name="Vassiliev H."/>
            <person name="Venkataraman V."/>
            <person name="Vinson J."/>
            <person name="Vo A."/>
            <person name="Wade C."/>
            <person name="Wang S."/>
            <person name="Wangchuk T."/>
            <person name="Wangdi T."/>
            <person name="Whittaker C."/>
            <person name="Wilkinson J."/>
            <person name="Wu Y."/>
            <person name="Wyman D."/>
            <person name="Yadav S."/>
            <person name="Yang S."/>
            <person name="Yang X."/>
            <person name="Yeager S."/>
            <person name="Yee E."/>
            <person name="Young G."/>
            <person name="Zainoun J."/>
            <person name="Zembeck L."/>
            <person name="Zimmer A."/>
            <person name="Zody M."/>
            <person name="Lander E."/>
        </authorList>
    </citation>
    <scope>NUCLEOTIDE SEQUENCE [LARGE SCALE GENOMIC DNA]</scope>
</reference>
<feature type="domain" description="Death" evidence="1">
    <location>
        <begin position="92"/>
        <end position="147"/>
    </location>
</feature>
<dbReference type="GeneTree" id="ENSGT00940000161352"/>
<protein>
    <recommendedName>
        <fullName evidence="1">Death domain-containing protein</fullName>
    </recommendedName>
</protein>
<evidence type="ECO:0000313" key="2">
    <source>
        <dbReference type="Ensembl" id="ENSCSAVP00000001582.1"/>
    </source>
</evidence>
<name>H2Y8D4_CIOSA</name>
<dbReference type="InterPro" id="IPR011029">
    <property type="entry name" value="DEATH-like_dom_sf"/>
</dbReference>
<dbReference type="Proteomes" id="UP000007875">
    <property type="component" value="Unassembled WGS sequence"/>
</dbReference>
<dbReference type="Gene3D" id="1.10.533.10">
    <property type="entry name" value="Death Domain, Fas"/>
    <property type="match status" value="1"/>
</dbReference>
<evidence type="ECO:0000259" key="1">
    <source>
        <dbReference type="PROSITE" id="PS50017"/>
    </source>
</evidence>